<proteinExistence type="predicted"/>
<accession>A0A3G4ZW38</accession>
<reference evidence="1" key="1">
    <citation type="submission" date="2018-10" db="EMBL/GenBank/DDBJ databases">
        <title>Hidden diversity of soil giant viruses.</title>
        <authorList>
            <person name="Schulz F."/>
            <person name="Alteio L."/>
            <person name="Goudeau D."/>
            <person name="Ryan E.M."/>
            <person name="Malmstrom R.R."/>
            <person name="Blanchard J."/>
            <person name="Woyke T."/>
        </authorList>
    </citation>
    <scope>NUCLEOTIDE SEQUENCE</scope>
    <source>
        <strain evidence="1">FNV1</strain>
    </source>
</reference>
<evidence type="ECO:0000313" key="1">
    <source>
        <dbReference type="EMBL" id="AYV79117.1"/>
    </source>
</evidence>
<dbReference type="EMBL" id="MK072133">
    <property type="protein sequence ID" value="AYV79117.1"/>
    <property type="molecule type" value="Genomic_DNA"/>
</dbReference>
<sequence>MSELSYSIGTHNPFDVLTCDHDYFDDVQMADQQCDKRIKTIYDTFQQIVSYIKYGPTRSFCFTPEIIFTAIPKMIRVAFEPLIKHGHLFEVLVGIVMEYAIETVITPCIFAECDMHVKTVDYTFTGIDDGEVLLPVCCTGHDYTEYGYCGLCLWGTWESDTDIKVESTERKIISETERKKIIAICYDEIDSDDIAIHAHTRNYAYNRWWDYYNNRLEEHLYNIYGSIGGCNPICVHSDPVEYDNWYDEQSECYRYGGRNEYQHYCGDPAECIKWQANCRIL</sequence>
<gene>
    <name evidence="1" type="ORF">Faunusvirus2_64</name>
</gene>
<organism evidence="1">
    <name type="scientific">Faunusvirus sp</name>
    <dbReference type="NCBI Taxonomy" id="2487766"/>
    <lineage>
        <taxon>Viruses</taxon>
        <taxon>Varidnaviria</taxon>
        <taxon>Bamfordvirae</taxon>
        <taxon>Nucleocytoviricota</taxon>
        <taxon>Megaviricetes</taxon>
        <taxon>Imitervirales</taxon>
        <taxon>Mimiviridae</taxon>
    </lineage>
</organism>
<protein>
    <submittedName>
        <fullName evidence="1">Uncharacterized protein</fullName>
    </submittedName>
</protein>
<name>A0A3G4ZW38_9VIRU</name>